<feature type="transmembrane region" description="Helical" evidence="1">
    <location>
        <begin position="280"/>
        <end position="306"/>
    </location>
</feature>
<feature type="transmembrane region" description="Helical" evidence="1">
    <location>
        <begin position="217"/>
        <end position="236"/>
    </location>
</feature>
<dbReference type="WBParaSite" id="SRAE_1000321500.1">
    <property type="protein sequence ID" value="SRAE_1000321500.1"/>
    <property type="gene ID" value="WBGene00259832"/>
</dbReference>
<dbReference type="InterPro" id="IPR009038">
    <property type="entry name" value="GOLD_dom"/>
</dbReference>
<keyword evidence="5" id="KW-1185">Reference proteome</keyword>
<gene>
    <name evidence="4 6 7" type="ORF">SRAE_1000321500</name>
</gene>
<name>A0A090L5F4_STRRB</name>
<proteinExistence type="predicted"/>
<feature type="transmembrane region" description="Helical" evidence="1">
    <location>
        <begin position="452"/>
        <end position="473"/>
    </location>
</feature>
<feature type="signal peptide" evidence="2">
    <location>
        <begin position="1"/>
        <end position="17"/>
    </location>
</feature>
<dbReference type="Pfam" id="PF01105">
    <property type="entry name" value="EMP24_GP25L"/>
    <property type="match status" value="1"/>
</dbReference>
<feature type="transmembrane region" description="Helical" evidence="1">
    <location>
        <begin position="256"/>
        <end position="274"/>
    </location>
</feature>
<evidence type="ECO:0000313" key="6">
    <source>
        <dbReference type="WBParaSite" id="SRAE_1000321500.1"/>
    </source>
</evidence>
<accession>A0A090L5F4</accession>
<dbReference type="Proteomes" id="UP000035682">
    <property type="component" value="Unplaced"/>
</dbReference>
<feature type="chain" id="PRO_5015030492" evidence="2">
    <location>
        <begin position="18"/>
        <end position="504"/>
    </location>
</feature>
<sequence>MKIFILIITSILHLAWSDNHVYSYFRGTILVNKGNKECYYQEILDVMYKSLNIHYINYGKDINNVVYTLYLNETNQLDSVKNTNIFNTSYDIEKYGIGEYKICFEVNDSWRNNEPIFLKLSLVKKKVHNENSNNLKYQDILPNFDSSLDKITEKLDTIEMEQDDYVHHERRSRHNAEKIFEIVNYKGMNGTYNISITSDGDLEVGITILSNIQIGSIYLFLSLSLFILQIFTSLTFYKINKSKKNVTFKIMECHGILALVSLTCHMVTSIITIIKLQRNIYFETIIGSFLQTSYFGCVEIMFLLTLNRFDVMYGNIILSRIPREKLYQCIMIFCFLLMMPFLIIYIIPTSRLVYDFRSYEWLCLINHRILDVTCYVENKIILTLLATCFILHVFIFGKVIYLRCYTSKKSFLSFQDLKFVIHAVLCFASIAILELIWNNVLYFVYFTELTSLIPPVLAIIAAGSNAIFTICFVREIRKNILICFPKRKFVSTSVFIEKNRVTKY</sequence>
<feature type="domain" description="GOLD" evidence="3">
    <location>
        <begin position="36"/>
        <end position="164"/>
    </location>
</feature>
<dbReference type="WormBase" id="SRAE_1000321500">
    <property type="protein sequence ID" value="SRP01648"/>
    <property type="gene ID" value="WBGene00259832"/>
</dbReference>
<evidence type="ECO:0000313" key="4">
    <source>
        <dbReference type="EMBL" id="CEF64962.1"/>
    </source>
</evidence>
<evidence type="ECO:0000313" key="5">
    <source>
        <dbReference type="Proteomes" id="UP000035682"/>
    </source>
</evidence>
<dbReference type="CTD" id="36377327"/>
<feature type="transmembrane region" description="Helical" evidence="1">
    <location>
        <begin position="326"/>
        <end position="347"/>
    </location>
</feature>
<dbReference type="PROSITE" id="PS50866">
    <property type="entry name" value="GOLD"/>
    <property type="match status" value="1"/>
</dbReference>
<evidence type="ECO:0000256" key="2">
    <source>
        <dbReference type="SAM" id="SignalP"/>
    </source>
</evidence>
<keyword evidence="1" id="KW-1133">Transmembrane helix</keyword>
<keyword evidence="2" id="KW-0732">Signal</keyword>
<feature type="transmembrane region" description="Helical" evidence="1">
    <location>
        <begin position="423"/>
        <end position="446"/>
    </location>
</feature>
<dbReference type="AlphaFoldDB" id="A0A090L5F4"/>
<dbReference type="RefSeq" id="XP_024504163.1">
    <property type="nucleotide sequence ID" value="XM_024650380.1"/>
</dbReference>
<feature type="transmembrane region" description="Helical" evidence="1">
    <location>
        <begin position="380"/>
        <end position="402"/>
    </location>
</feature>
<organism evidence="4">
    <name type="scientific">Strongyloides ratti</name>
    <name type="common">Parasitic roundworm</name>
    <dbReference type="NCBI Taxonomy" id="34506"/>
    <lineage>
        <taxon>Eukaryota</taxon>
        <taxon>Metazoa</taxon>
        <taxon>Ecdysozoa</taxon>
        <taxon>Nematoda</taxon>
        <taxon>Chromadorea</taxon>
        <taxon>Rhabditida</taxon>
        <taxon>Tylenchina</taxon>
        <taxon>Panagrolaimomorpha</taxon>
        <taxon>Strongyloidoidea</taxon>
        <taxon>Strongyloididae</taxon>
        <taxon>Strongyloides</taxon>
    </lineage>
</organism>
<protein>
    <submittedName>
        <fullName evidence="4 6">GOLD domain-containing protein</fullName>
    </submittedName>
</protein>
<dbReference type="GeneID" id="36377327"/>
<keyword evidence="1" id="KW-0812">Transmembrane</keyword>
<evidence type="ECO:0000259" key="3">
    <source>
        <dbReference type="PROSITE" id="PS50866"/>
    </source>
</evidence>
<evidence type="ECO:0000256" key="1">
    <source>
        <dbReference type="SAM" id="Phobius"/>
    </source>
</evidence>
<evidence type="ECO:0000313" key="7">
    <source>
        <dbReference type="WormBase" id="SRAE_1000321500"/>
    </source>
</evidence>
<keyword evidence="1" id="KW-0472">Membrane</keyword>
<reference evidence="4 5" key="1">
    <citation type="submission" date="2014-09" db="EMBL/GenBank/DDBJ databases">
        <authorList>
            <person name="Martin A.A."/>
        </authorList>
    </citation>
    <scope>NUCLEOTIDE SEQUENCE</scope>
    <source>
        <strain evidence="5">ED321</strain>
        <strain evidence="4">ED321 Heterogonic</strain>
    </source>
</reference>
<dbReference type="EMBL" id="LN609528">
    <property type="protein sequence ID" value="CEF64962.1"/>
    <property type="molecule type" value="Genomic_DNA"/>
</dbReference>
<reference evidence="6" key="2">
    <citation type="submission" date="2020-12" db="UniProtKB">
        <authorList>
            <consortium name="WormBaseParasite"/>
        </authorList>
    </citation>
    <scope>IDENTIFICATION</scope>
</reference>